<keyword evidence="5 8" id="KW-0653">Protein transport</keyword>
<dbReference type="Pfam" id="PF01618">
    <property type="entry name" value="MotA_ExbB"/>
    <property type="match status" value="1"/>
</dbReference>
<feature type="domain" description="MotA/TolQ/ExbB proton channel" evidence="10">
    <location>
        <begin position="78"/>
        <end position="184"/>
    </location>
</feature>
<feature type="transmembrane region" description="Helical" evidence="9">
    <location>
        <begin position="148"/>
        <end position="172"/>
    </location>
</feature>
<comment type="similarity">
    <text evidence="8">Belongs to the exbB/tolQ family.</text>
</comment>
<evidence type="ECO:0000256" key="8">
    <source>
        <dbReference type="RuleBase" id="RU004057"/>
    </source>
</evidence>
<dbReference type="EMBL" id="DTHG01000005">
    <property type="protein sequence ID" value="HGW91004.1"/>
    <property type="molecule type" value="Genomic_DNA"/>
</dbReference>
<dbReference type="GO" id="GO:0017038">
    <property type="term" value="P:protein import"/>
    <property type="evidence" value="ECO:0007669"/>
    <property type="project" value="TreeGrafter"/>
</dbReference>
<gene>
    <name evidence="11" type="ORF">ENV67_00480</name>
</gene>
<evidence type="ECO:0000256" key="3">
    <source>
        <dbReference type="ARBA" id="ARBA00022475"/>
    </source>
</evidence>
<dbReference type="AlphaFoldDB" id="A0A7C4Y8W1"/>
<keyword evidence="6 9" id="KW-1133">Transmembrane helix</keyword>
<reference evidence="11" key="1">
    <citation type="journal article" date="2020" name="mSystems">
        <title>Genome- and Community-Level Interaction Insights into Carbon Utilization and Element Cycling Functions of Hydrothermarchaeota in Hydrothermal Sediment.</title>
        <authorList>
            <person name="Zhou Z."/>
            <person name="Liu Y."/>
            <person name="Xu W."/>
            <person name="Pan J."/>
            <person name="Luo Z.H."/>
            <person name="Li M."/>
        </authorList>
    </citation>
    <scope>NUCLEOTIDE SEQUENCE [LARGE SCALE GENOMIC DNA]</scope>
    <source>
        <strain evidence="11">SpSt-780</strain>
    </source>
</reference>
<dbReference type="PANTHER" id="PTHR30625">
    <property type="entry name" value="PROTEIN TOLQ"/>
    <property type="match status" value="1"/>
</dbReference>
<keyword evidence="2 8" id="KW-0813">Transport</keyword>
<evidence type="ECO:0000256" key="4">
    <source>
        <dbReference type="ARBA" id="ARBA00022692"/>
    </source>
</evidence>
<accession>A0A7C4Y8W1</accession>
<comment type="caution">
    <text evidence="11">The sequence shown here is derived from an EMBL/GenBank/DDBJ whole genome shotgun (WGS) entry which is preliminary data.</text>
</comment>
<organism evidence="11">
    <name type="scientific">candidate division WOR-3 bacterium</name>
    <dbReference type="NCBI Taxonomy" id="2052148"/>
    <lineage>
        <taxon>Bacteria</taxon>
        <taxon>Bacteria division WOR-3</taxon>
    </lineage>
</organism>
<comment type="subcellular location">
    <subcellularLocation>
        <location evidence="1">Cell membrane</location>
        <topology evidence="1">Multi-pass membrane protein</topology>
    </subcellularLocation>
    <subcellularLocation>
        <location evidence="8">Membrane</location>
        <topology evidence="8">Multi-pass membrane protein</topology>
    </subcellularLocation>
</comment>
<keyword evidence="3" id="KW-1003">Cell membrane</keyword>
<evidence type="ECO:0000256" key="5">
    <source>
        <dbReference type="ARBA" id="ARBA00022927"/>
    </source>
</evidence>
<dbReference type="GO" id="GO:0005886">
    <property type="term" value="C:plasma membrane"/>
    <property type="evidence" value="ECO:0007669"/>
    <property type="project" value="UniProtKB-SubCell"/>
</dbReference>
<feature type="transmembrane region" description="Helical" evidence="9">
    <location>
        <begin position="12"/>
        <end position="29"/>
    </location>
</feature>
<sequence length="197" mass="22011">MSLLEIISKGGYIVWVIGFVGFVGLYITIERFIYYRKSRGKTEDLLRMIKPYLEERDFNSAMNLLRTSNSPVSRVITKGLLNNNRISMESQAREELKNLERNLGLLSSVITISPMLGFLGTVTGMIRAFMQIEAFGGGVNPSKLAGGIWEALITTAVGLVVAIIFVIFYNIFTEKVNNFTHEMNNAIDEISPYIGGK</sequence>
<keyword evidence="7 9" id="KW-0472">Membrane</keyword>
<feature type="transmembrane region" description="Helical" evidence="9">
    <location>
        <begin position="103"/>
        <end position="128"/>
    </location>
</feature>
<evidence type="ECO:0000259" key="10">
    <source>
        <dbReference type="Pfam" id="PF01618"/>
    </source>
</evidence>
<evidence type="ECO:0000313" key="11">
    <source>
        <dbReference type="EMBL" id="HGW91004.1"/>
    </source>
</evidence>
<evidence type="ECO:0000256" key="1">
    <source>
        <dbReference type="ARBA" id="ARBA00004651"/>
    </source>
</evidence>
<dbReference type="PANTHER" id="PTHR30625:SF15">
    <property type="entry name" value="BIOPOLYMER TRANSPORT PROTEIN EXBB"/>
    <property type="match status" value="1"/>
</dbReference>
<evidence type="ECO:0000256" key="7">
    <source>
        <dbReference type="ARBA" id="ARBA00023136"/>
    </source>
</evidence>
<evidence type="ECO:0000256" key="2">
    <source>
        <dbReference type="ARBA" id="ARBA00022448"/>
    </source>
</evidence>
<keyword evidence="4 9" id="KW-0812">Transmembrane</keyword>
<dbReference type="InterPro" id="IPR050790">
    <property type="entry name" value="ExbB/TolQ_transport"/>
</dbReference>
<protein>
    <submittedName>
        <fullName evidence="11">MotA/TolQ/ExbB proton channel family protein</fullName>
    </submittedName>
</protein>
<name>A0A7C4Y8W1_UNCW3</name>
<proteinExistence type="inferred from homology"/>
<dbReference type="InterPro" id="IPR002898">
    <property type="entry name" value="MotA_ExbB_proton_chnl"/>
</dbReference>
<evidence type="ECO:0000256" key="9">
    <source>
        <dbReference type="SAM" id="Phobius"/>
    </source>
</evidence>
<evidence type="ECO:0000256" key="6">
    <source>
        <dbReference type="ARBA" id="ARBA00022989"/>
    </source>
</evidence>